<keyword evidence="5" id="KW-0067">ATP-binding</keyword>
<reference evidence="9" key="2">
    <citation type="submission" date="2025-09" db="UniProtKB">
        <authorList>
            <consortium name="Ensembl"/>
        </authorList>
    </citation>
    <scope>IDENTIFICATION</scope>
</reference>
<evidence type="ECO:0000256" key="3">
    <source>
        <dbReference type="ARBA" id="ARBA00022598"/>
    </source>
</evidence>
<dbReference type="NCBIfam" id="TIGR00389">
    <property type="entry name" value="glyS_dimeric"/>
    <property type="match status" value="1"/>
</dbReference>
<dbReference type="GeneTree" id="ENSGT00940000153759"/>
<proteinExistence type="predicted"/>
<dbReference type="CDD" id="cd00858">
    <property type="entry name" value="GlyRS_anticodon"/>
    <property type="match status" value="1"/>
</dbReference>
<evidence type="ECO:0000256" key="5">
    <source>
        <dbReference type="ARBA" id="ARBA00022840"/>
    </source>
</evidence>
<dbReference type="Gene3D" id="3.40.50.800">
    <property type="entry name" value="Anticodon-binding domain"/>
    <property type="match status" value="1"/>
</dbReference>
<dbReference type="PANTHER" id="PTHR10745">
    <property type="entry name" value="GLYCYL-TRNA SYNTHETASE/DNA POLYMERASE SUBUNIT GAMMA-2"/>
    <property type="match status" value="1"/>
</dbReference>
<keyword evidence="7" id="KW-0030">Aminoacyl-tRNA synthetase</keyword>
<dbReference type="InterPro" id="IPR036621">
    <property type="entry name" value="Anticodon-bd_dom_sf"/>
</dbReference>
<evidence type="ECO:0000259" key="8">
    <source>
        <dbReference type="Pfam" id="PF03129"/>
    </source>
</evidence>
<keyword evidence="3" id="KW-0436">Ligase</keyword>
<dbReference type="FunFam" id="3.40.50.800:FF:000004">
    <property type="entry name" value="Glycine--tRNA ligase 2"/>
    <property type="match status" value="1"/>
</dbReference>
<sequence length="376" mass="42694">MAEIEHFVDPNDKVHPKFSNVADLEIMLFSSKAQTSGQSAQIMRLGDAVEQGVINNSVLGYFIGRIYLYLTKVGLSKDKVRFRQHMENEMAHYACDCWDAESKTSYGWIEIVGCADRACYDLSCHSRATRVPLVAEKFDPKRGPIGTTYKKDAKLVLDYLAVCDECYVTDQEKLLNEKGEFSIETEGRTFKLTKDMVSVKRFQKTLHVEEIVPNVIEPSFGIGRIMYSIFEHSFLIRQGDEQRTYFSFPPTVAPYKCSILPLSQNQEFVPFVQQLSEAMTKNGVSHKVDDSSGSIGRRYARSDEIGVAFGITIDFDTVKKTPQTATLRDRDSMRQIRVEVLELPGVVRDLANGILTWPEVEKKYPIFEGQESSKKE</sequence>
<name>A0A3Q3FCW8_9LABR</name>
<dbReference type="GO" id="GO:0070150">
    <property type="term" value="P:mitochondrial glycyl-tRNA aminoacylation"/>
    <property type="evidence" value="ECO:0007669"/>
    <property type="project" value="TreeGrafter"/>
</dbReference>
<dbReference type="SUPFAM" id="SSF52954">
    <property type="entry name" value="Class II aaRS ABD-related"/>
    <property type="match status" value="1"/>
</dbReference>
<dbReference type="Gene3D" id="3.30.720.200">
    <property type="match status" value="1"/>
</dbReference>
<evidence type="ECO:0000313" key="9">
    <source>
        <dbReference type="Ensembl" id="ENSLBEP00000017017.1"/>
    </source>
</evidence>
<evidence type="ECO:0000313" key="10">
    <source>
        <dbReference type="Proteomes" id="UP000261660"/>
    </source>
</evidence>
<evidence type="ECO:0000256" key="4">
    <source>
        <dbReference type="ARBA" id="ARBA00022741"/>
    </source>
</evidence>
<dbReference type="GO" id="GO:0005739">
    <property type="term" value="C:mitochondrion"/>
    <property type="evidence" value="ECO:0007669"/>
    <property type="project" value="TreeGrafter"/>
</dbReference>
<dbReference type="Pfam" id="PF03129">
    <property type="entry name" value="HGTP_anticodon"/>
    <property type="match status" value="1"/>
</dbReference>
<dbReference type="GO" id="GO:0005524">
    <property type="term" value="F:ATP binding"/>
    <property type="evidence" value="ECO:0007669"/>
    <property type="project" value="UniProtKB-KW"/>
</dbReference>
<organism evidence="9 10">
    <name type="scientific">Labrus bergylta</name>
    <name type="common">ballan wrasse</name>
    <dbReference type="NCBI Taxonomy" id="56723"/>
    <lineage>
        <taxon>Eukaryota</taxon>
        <taxon>Metazoa</taxon>
        <taxon>Chordata</taxon>
        <taxon>Craniata</taxon>
        <taxon>Vertebrata</taxon>
        <taxon>Euteleostomi</taxon>
        <taxon>Actinopterygii</taxon>
        <taxon>Neopterygii</taxon>
        <taxon>Teleostei</taxon>
        <taxon>Neoteleostei</taxon>
        <taxon>Acanthomorphata</taxon>
        <taxon>Eupercaria</taxon>
        <taxon>Labriformes</taxon>
        <taxon>Labridae</taxon>
        <taxon>Labrus</taxon>
    </lineage>
</organism>
<dbReference type="Gene3D" id="3.30.930.10">
    <property type="entry name" value="Bira Bifunctional Protein, Domain 2"/>
    <property type="match status" value="1"/>
</dbReference>
<dbReference type="FunFam" id="3.30.930.10:FF:000158">
    <property type="entry name" value="Glycyl-tRNA synthetase"/>
    <property type="match status" value="1"/>
</dbReference>
<dbReference type="PRINTS" id="PR01043">
    <property type="entry name" value="TRNASYNTHGLY"/>
</dbReference>
<dbReference type="SUPFAM" id="SSF55681">
    <property type="entry name" value="Class II aaRS and biotin synthetases"/>
    <property type="match status" value="1"/>
</dbReference>
<protein>
    <submittedName>
        <fullName evidence="9">Glycyl-tRNA synthetase 1</fullName>
    </submittedName>
</protein>
<reference evidence="9" key="1">
    <citation type="submission" date="2025-08" db="UniProtKB">
        <authorList>
            <consortium name="Ensembl"/>
        </authorList>
    </citation>
    <scope>IDENTIFICATION</scope>
</reference>
<dbReference type="GO" id="GO:0004820">
    <property type="term" value="F:glycine-tRNA ligase activity"/>
    <property type="evidence" value="ECO:0007669"/>
    <property type="project" value="InterPro"/>
</dbReference>
<dbReference type="InterPro" id="IPR027031">
    <property type="entry name" value="Gly-tRNA_synthase/POLG2"/>
</dbReference>
<keyword evidence="6" id="KW-0648">Protein biosynthesis</keyword>
<evidence type="ECO:0000256" key="6">
    <source>
        <dbReference type="ARBA" id="ARBA00022917"/>
    </source>
</evidence>
<dbReference type="FunFam" id="3.30.720.200:FF:000001">
    <property type="entry name" value="Glycine--tRNA ligase 2"/>
    <property type="match status" value="1"/>
</dbReference>
<comment type="subcellular location">
    <subcellularLocation>
        <location evidence="1">Cytoplasm</location>
    </subcellularLocation>
</comment>
<dbReference type="AlphaFoldDB" id="A0A3Q3FCW8"/>
<evidence type="ECO:0000256" key="2">
    <source>
        <dbReference type="ARBA" id="ARBA00022490"/>
    </source>
</evidence>
<keyword evidence="4" id="KW-0547">Nucleotide-binding</keyword>
<keyword evidence="10" id="KW-1185">Reference proteome</keyword>
<dbReference type="Proteomes" id="UP000261660">
    <property type="component" value="Unplaced"/>
</dbReference>
<accession>A0A3Q3FCW8</accession>
<evidence type="ECO:0000256" key="1">
    <source>
        <dbReference type="ARBA" id="ARBA00004496"/>
    </source>
</evidence>
<dbReference type="STRING" id="56723.ENSLBEP00000017017"/>
<dbReference type="InterPro" id="IPR045864">
    <property type="entry name" value="aa-tRNA-synth_II/BPL/LPL"/>
</dbReference>
<keyword evidence="2" id="KW-0963">Cytoplasm</keyword>
<evidence type="ECO:0000256" key="7">
    <source>
        <dbReference type="ARBA" id="ARBA00023146"/>
    </source>
</evidence>
<feature type="domain" description="Anticodon-binding" evidence="8">
    <location>
        <begin position="256"/>
        <end position="349"/>
    </location>
</feature>
<dbReference type="InParanoid" id="A0A3Q3FCW8"/>
<dbReference type="InterPro" id="IPR004154">
    <property type="entry name" value="Anticodon-bd"/>
</dbReference>
<dbReference type="Ensembl" id="ENSLBET00000017978.1">
    <property type="protein sequence ID" value="ENSLBEP00000017017.1"/>
    <property type="gene ID" value="ENSLBEG00000013122.1"/>
</dbReference>
<dbReference type="InterPro" id="IPR002315">
    <property type="entry name" value="tRNA-synt_gly"/>
</dbReference>
<dbReference type="PANTHER" id="PTHR10745:SF0">
    <property type="entry name" value="GLYCINE--TRNA LIGASE"/>
    <property type="match status" value="1"/>
</dbReference>